<proteinExistence type="predicted"/>
<comment type="caution">
    <text evidence="2">The sequence shown here is derived from an EMBL/GenBank/DDBJ whole genome shotgun (WGS) entry which is preliminary data.</text>
</comment>
<reference evidence="2 4" key="2">
    <citation type="journal article" date="2023" name="Sci. Data">
        <title>Genome assembly of the Korean intertidal mud-creeper Batillaria attramentaria.</title>
        <authorList>
            <person name="Patra A.K."/>
            <person name="Ho P.T."/>
            <person name="Jun S."/>
            <person name="Lee S.J."/>
            <person name="Kim Y."/>
            <person name="Won Y.J."/>
        </authorList>
    </citation>
    <scope>NUCLEOTIDE SEQUENCE [LARGE SCALE GENOMIC DNA]</scope>
    <source>
        <strain evidence="2">Wonlab-2016</strain>
    </source>
</reference>
<gene>
    <name evidence="3" type="ORF">BaRGS_00016686</name>
    <name evidence="2" type="ORF">BaRGS_00032460</name>
</gene>
<evidence type="ECO:0000256" key="1">
    <source>
        <dbReference type="SAM" id="MobiDB-lite"/>
    </source>
</evidence>
<accession>A0ABD0JP86</accession>
<feature type="region of interest" description="Disordered" evidence="1">
    <location>
        <begin position="31"/>
        <end position="50"/>
    </location>
</feature>
<evidence type="ECO:0000313" key="4">
    <source>
        <dbReference type="Proteomes" id="UP001519460"/>
    </source>
</evidence>
<evidence type="ECO:0000313" key="2">
    <source>
        <dbReference type="EMBL" id="KAK7476267.1"/>
    </source>
</evidence>
<feature type="compositionally biased region" description="Basic and acidic residues" evidence="1">
    <location>
        <begin position="41"/>
        <end position="50"/>
    </location>
</feature>
<reference evidence="2" key="1">
    <citation type="submission" date="2020-09" db="EMBL/GenBank/DDBJ databases">
        <authorList>
            <person name="Won Y."/>
        </authorList>
    </citation>
    <scope>NUCLEOTIDE SEQUENCE</scope>
    <source>
        <strain evidence="2">Wonlab-2016</strain>
        <tissue evidence="2">Foot muscle</tissue>
    </source>
</reference>
<name>A0ABD0JP86_9CAEN</name>
<protein>
    <submittedName>
        <fullName evidence="2">Uncharacterized protein</fullName>
    </submittedName>
</protein>
<dbReference type="Proteomes" id="UP001519460">
    <property type="component" value="Unassembled WGS sequence"/>
</dbReference>
<reference evidence="2" key="3">
    <citation type="submission" date="2023-01" db="EMBL/GenBank/DDBJ databases">
        <authorList>
            <person name="Patra A."/>
        </authorList>
    </citation>
    <scope>NUCLEOTIDE SEQUENCE</scope>
    <source>
        <strain evidence="2">Wonlab-2016</strain>
        <tissue evidence="2">Foot muscle</tissue>
    </source>
</reference>
<sequence>MMNAALSLTAAILFTPRDLRDRLPLSLHQGGLETDAAVSREPTHSKPKDQKTLSKYNIIPLPPKHSAMPGGPKTQAVSAYLKERGMRYSADGRPCRRFGLSRPILHSDDVD</sequence>
<dbReference type="EMBL" id="JACVVK020000107">
    <property type="protein sequence ID" value="KAK7492022.1"/>
    <property type="molecule type" value="Genomic_DNA"/>
</dbReference>
<keyword evidence="4" id="KW-1185">Reference proteome</keyword>
<dbReference type="AlphaFoldDB" id="A0ABD0JP86"/>
<evidence type="ECO:0000313" key="3">
    <source>
        <dbReference type="EMBL" id="KAK7492022.1"/>
    </source>
</evidence>
<organism evidence="2 4">
    <name type="scientific">Batillaria attramentaria</name>
    <dbReference type="NCBI Taxonomy" id="370345"/>
    <lineage>
        <taxon>Eukaryota</taxon>
        <taxon>Metazoa</taxon>
        <taxon>Spiralia</taxon>
        <taxon>Lophotrochozoa</taxon>
        <taxon>Mollusca</taxon>
        <taxon>Gastropoda</taxon>
        <taxon>Caenogastropoda</taxon>
        <taxon>Sorbeoconcha</taxon>
        <taxon>Cerithioidea</taxon>
        <taxon>Batillariidae</taxon>
        <taxon>Batillaria</taxon>
    </lineage>
</organism>
<dbReference type="EMBL" id="JACVVK020000380">
    <property type="protein sequence ID" value="KAK7476267.1"/>
    <property type="molecule type" value="Genomic_DNA"/>
</dbReference>